<feature type="domain" description="4Fe-4S ferredoxin-type" evidence="9">
    <location>
        <begin position="192"/>
        <end position="223"/>
    </location>
</feature>
<dbReference type="SUPFAM" id="SSF54862">
    <property type="entry name" value="4Fe-4S ferredoxins"/>
    <property type="match status" value="1"/>
</dbReference>
<evidence type="ECO:0000313" key="10">
    <source>
        <dbReference type="EMBL" id="GFP77754.1"/>
    </source>
</evidence>
<feature type="transmembrane region" description="Helical" evidence="8">
    <location>
        <begin position="12"/>
        <end position="30"/>
    </location>
</feature>
<feature type="compositionally biased region" description="Polar residues" evidence="7">
    <location>
        <begin position="453"/>
        <end position="465"/>
    </location>
</feature>
<accession>A0A6V8SKJ4</accession>
<evidence type="ECO:0000256" key="4">
    <source>
        <dbReference type="ARBA" id="ARBA00023004"/>
    </source>
</evidence>
<dbReference type="Pfam" id="PF12801">
    <property type="entry name" value="Fer4_5"/>
    <property type="match status" value="2"/>
</dbReference>
<feature type="transmembrane region" description="Helical" evidence="8">
    <location>
        <begin position="110"/>
        <end position="130"/>
    </location>
</feature>
<keyword evidence="8" id="KW-1133">Transmembrane helix</keyword>
<organism evidence="10 11">
    <name type="scientific">Clostridium fungisolvens</name>
    <dbReference type="NCBI Taxonomy" id="1604897"/>
    <lineage>
        <taxon>Bacteria</taxon>
        <taxon>Bacillati</taxon>
        <taxon>Bacillota</taxon>
        <taxon>Clostridia</taxon>
        <taxon>Eubacteriales</taxon>
        <taxon>Clostridiaceae</taxon>
        <taxon>Clostridium</taxon>
    </lineage>
</organism>
<dbReference type="InterPro" id="IPR017896">
    <property type="entry name" value="4Fe4S_Fe-S-bd"/>
</dbReference>
<dbReference type="PROSITE" id="PS00198">
    <property type="entry name" value="4FE4S_FER_1"/>
    <property type="match status" value="1"/>
</dbReference>
<dbReference type="GO" id="GO:0005886">
    <property type="term" value="C:plasma membrane"/>
    <property type="evidence" value="ECO:0007669"/>
    <property type="project" value="UniProtKB-SubCell"/>
</dbReference>
<gene>
    <name evidence="10" type="ORF">bsdtw1_03925</name>
</gene>
<evidence type="ECO:0000256" key="6">
    <source>
        <dbReference type="ARBA" id="ARBA00023136"/>
    </source>
</evidence>
<keyword evidence="8" id="KW-0812">Transmembrane</keyword>
<evidence type="ECO:0000256" key="1">
    <source>
        <dbReference type="ARBA" id="ARBA00004236"/>
    </source>
</evidence>
<feature type="transmembrane region" description="Helical" evidence="8">
    <location>
        <begin position="150"/>
        <end position="170"/>
    </location>
</feature>
<dbReference type="SMART" id="SM00900">
    <property type="entry name" value="FMN_bind"/>
    <property type="match status" value="2"/>
</dbReference>
<keyword evidence="6 8" id="KW-0472">Membrane</keyword>
<dbReference type="GO" id="GO:0046872">
    <property type="term" value="F:metal ion binding"/>
    <property type="evidence" value="ECO:0007669"/>
    <property type="project" value="UniProtKB-KW"/>
</dbReference>
<feature type="compositionally biased region" description="Low complexity" evidence="7">
    <location>
        <begin position="466"/>
        <end position="508"/>
    </location>
</feature>
<comment type="caution">
    <text evidence="10">The sequence shown here is derived from an EMBL/GenBank/DDBJ whole genome shotgun (WGS) entry which is preliminary data.</text>
</comment>
<dbReference type="InterPro" id="IPR052378">
    <property type="entry name" value="NosR_regulator"/>
</dbReference>
<evidence type="ECO:0000313" key="11">
    <source>
        <dbReference type="Proteomes" id="UP000580568"/>
    </source>
</evidence>
<keyword evidence="11" id="KW-1185">Reference proteome</keyword>
<dbReference type="PROSITE" id="PS51379">
    <property type="entry name" value="4FE4S_FER_2"/>
    <property type="match status" value="1"/>
</dbReference>
<dbReference type="GO" id="GO:0051536">
    <property type="term" value="F:iron-sulfur cluster binding"/>
    <property type="evidence" value="ECO:0007669"/>
    <property type="project" value="UniProtKB-KW"/>
</dbReference>
<dbReference type="AlphaFoldDB" id="A0A6V8SKJ4"/>
<evidence type="ECO:0000256" key="8">
    <source>
        <dbReference type="SAM" id="Phobius"/>
    </source>
</evidence>
<evidence type="ECO:0000256" key="7">
    <source>
        <dbReference type="SAM" id="MobiDB-lite"/>
    </source>
</evidence>
<dbReference type="RefSeq" id="WP_183279114.1">
    <property type="nucleotide sequence ID" value="NZ_BLZR01000001.1"/>
</dbReference>
<dbReference type="Pfam" id="PF04205">
    <property type="entry name" value="FMN_bind"/>
    <property type="match status" value="2"/>
</dbReference>
<feature type="transmembrane region" description="Helical" evidence="8">
    <location>
        <begin position="177"/>
        <end position="196"/>
    </location>
</feature>
<reference evidence="10 11" key="1">
    <citation type="submission" date="2020-07" db="EMBL/GenBank/DDBJ databases">
        <title>A new beta-1,3-glucan-decomposing anaerobic bacterium isolated from anoxic soil subjected to biological soil disinfestation.</title>
        <authorList>
            <person name="Ueki A."/>
            <person name="Tonouchi A."/>
        </authorList>
    </citation>
    <scope>NUCLEOTIDE SEQUENCE [LARGE SCALE GENOMIC DNA]</scope>
    <source>
        <strain evidence="10 11">TW1</strain>
    </source>
</reference>
<evidence type="ECO:0000259" key="9">
    <source>
        <dbReference type="PROSITE" id="PS51379"/>
    </source>
</evidence>
<dbReference type="Proteomes" id="UP000580568">
    <property type="component" value="Unassembled WGS sequence"/>
</dbReference>
<keyword evidence="4" id="KW-0408">Iron</keyword>
<evidence type="ECO:0000256" key="5">
    <source>
        <dbReference type="ARBA" id="ARBA00023014"/>
    </source>
</evidence>
<keyword evidence="3" id="KW-0479">Metal-binding</keyword>
<protein>
    <recommendedName>
        <fullName evidence="9">4Fe-4S ferredoxin-type domain-containing protein</fullName>
    </recommendedName>
</protein>
<keyword evidence="5" id="KW-0411">Iron-sulfur</keyword>
<sequence>MAKKIKKIQIFRHIVQLVFFILLPGLYTLTFTELKTVYKMIISGNFHFIKALPALSEFVIVILFTILMGRVFCGWFCAFGTYNDWIHLIAKNVFKVKFRVNEKVDAALKYVKYGVLLMLLIVTCTLGSNILEGTSPWDAFAQITDFSNVISGLLIGLILLVLITIGAFFVERFFCRYLCPLGAVFSIISKIGILKINKPTDKCGKCRACTNVCSMGIPLYKNESIKGGECIECLKCIEICPRKNTVVNIAGEDLNPALASSVAIATFAGVYGLTNLTGAVLTKAGISSASSITVSSGIAKKTSNYKDGTYTGSGAGFRGGTTTVSVTIQNGQITDIQTVSSQDTPRYYDRASGTVMNEIISAQSTQVDTVSGATFTSNGIISAVEDALNQASNGSTSTSTSDENNSSQSSSSNSSSDNSGNTSISSDNNTNSNEQNNNANGNTGFDHKGDNAGGTSQSGQANNTIGNGASSSTSTNNATSSSSSSSSSGANSSSSSSAASAKYKDGTYTGTGTGFRGGTTEMSVTVVGGKITKVETVSSQDTPRFYSYAENTMTSEIVSAQSTSVDTVSGATFSSRGIIEAVQNALSKAK</sequence>
<dbReference type="PANTHER" id="PTHR30224:SF4">
    <property type="entry name" value="ELECTRON TRANSPORT PROTEIN YCCM-RELATED"/>
    <property type="match status" value="1"/>
</dbReference>
<proteinExistence type="predicted"/>
<dbReference type="EMBL" id="BLZR01000001">
    <property type="protein sequence ID" value="GFP77754.1"/>
    <property type="molecule type" value="Genomic_DNA"/>
</dbReference>
<dbReference type="InterPro" id="IPR017900">
    <property type="entry name" value="4Fe4S_Fe_S_CS"/>
</dbReference>
<name>A0A6V8SKJ4_9CLOT</name>
<keyword evidence="2" id="KW-1003">Cell membrane</keyword>
<feature type="region of interest" description="Disordered" evidence="7">
    <location>
        <begin position="391"/>
        <end position="520"/>
    </location>
</feature>
<dbReference type="PANTHER" id="PTHR30224">
    <property type="entry name" value="ELECTRON TRANSPORT PROTEIN"/>
    <property type="match status" value="1"/>
</dbReference>
<evidence type="ECO:0000256" key="2">
    <source>
        <dbReference type="ARBA" id="ARBA00022475"/>
    </source>
</evidence>
<dbReference type="Gene3D" id="3.90.1010.20">
    <property type="match status" value="2"/>
</dbReference>
<dbReference type="GO" id="GO:0010181">
    <property type="term" value="F:FMN binding"/>
    <property type="evidence" value="ECO:0007669"/>
    <property type="project" value="InterPro"/>
</dbReference>
<feature type="compositionally biased region" description="Low complexity" evidence="7">
    <location>
        <begin position="392"/>
        <end position="442"/>
    </location>
</feature>
<comment type="subcellular location">
    <subcellularLocation>
        <location evidence="1">Cell membrane</location>
    </subcellularLocation>
</comment>
<evidence type="ECO:0000256" key="3">
    <source>
        <dbReference type="ARBA" id="ARBA00022723"/>
    </source>
</evidence>
<feature type="transmembrane region" description="Helical" evidence="8">
    <location>
        <begin position="58"/>
        <end position="82"/>
    </location>
</feature>
<dbReference type="InterPro" id="IPR007329">
    <property type="entry name" value="FMN-bd"/>
</dbReference>